<dbReference type="Gene3D" id="3.40.50.410">
    <property type="entry name" value="von Willebrand factor, type A domain"/>
    <property type="match status" value="1"/>
</dbReference>
<dbReference type="AlphaFoldDB" id="A0A1F7X154"/>
<gene>
    <name evidence="4" type="ORF">A2008_09190</name>
</gene>
<feature type="signal peptide" evidence="1">
    <location>
        <begin position="1"/>
        <end position="25"/>
    </location>
</feature>
<dbReference type="SMART" id="SM00327">
    <property type="entry name" value="VWA"/>
    <property type="match status" value="1"/>
</dbReference>
<dbReference type="Proteomes" id="UP000178735">
    <property type="component" value="Unassembled WGS sequence"/>
</dbReference>
<dbReference type="Pfam" id="PF13768">
    <property type="entry name" value="VWA_3"/>
    <property type="match status" value="1"/>
</dbReference>
<feature type="chain" id="PRO_5009533678" description="Trypsin" evidence="1">
    <location>
        <begin position="26"/>
        <end position="766"/>
    </location>
</feature>
<dbReference type="STRING" id="1817813.A2008_09190"/>
<evidence type="ECO:0000259" key="2">
    <source>
        <dbReference type="PROSITE" id="PS50234"/>
    </source>
</evidence>
<dbReference type="InterPro" id="IPR036465">
    <property type="entry name" value="vWFA_dom_sf"/>
</dbReference>
<dbReference type="SMART" id="SM00609">
    <property type="entry name" value="VIT"/>
    <property type="match status" value="1"/>
</dbReference>
<protein>
    <recommendedName>
        <fullName evidence="6">Trypsin</fullName>
    </recommendedName>
</protein>
<sequence length="766" mass="86221">MMNRTHKLFLVTASIFLLLVSTAWADGFIIVDYPPDFPPQRRFARELTPPSIKFHKVSVDINEQVTKTSVDQVFINEENQDLEGTYIFPVPEGATVSDFAMFIDGKRQAAELMDKDKARNIYEDIVRRKQDPALLEYIGSNLFKARVYPVPARGEKQIQLEYQQVLPQDSKIVKYVYPLNTEKFSSKPIQTVSVAVSIKSKSGIKNVYSPSHKIDVQKKTDNEVKVSFEESNSKPDKDFTLYYTVSDEDLGISMISHKPAKEDGYFMLLASPKVETEKKVIPKDICFVVDTSGSMSGDKHKQVQSALKFCVNNLESDDTFNIISFSTEPKLYEKNLVVAKKDNVEEALKYIDGMRAIGGTNINEALYKALKMEFRKDVPAFIVFLTDGMPTVDVTDPTEILKNVKKENGVKAKIFCFGVGTDLNTTLLDKLAVENNGVIEYVTENEDIELKISNFYTKIASPVLTDVAVDFGSIKTDNAYPKEIPDFFKGSQLVLIGRYREGGASAVTIKGKVLGAEKKYANDVKFSEKTDDNNFLPRIWAQRRIGYLLEEIRLHGENKELKEEIVELAKKHGIMTPYTSFLVLEDNAQIGDGQPGNIMIERRQRFFEDKVMSKAGAPASSMSSSERDTLDNAQVFMAPSSEKSMKSESGSGAVHMSRVVKKIQSSDRAFDFSKIDPDSMRYVEDKTFVKRGGEWRVSTFDEKRDSKNIVSVKFGSKLYFALISKHKNAGKYCALGRSVLFEIDGKFVRIGDSGEEDEGKLDSFLK</sequence>
<evidence type="ECO:0000259" key="3">
    <source>
        <dbReference type="PROSITE" id="PS51468"/>
    </source>
</evidence>
<dbReference type="SUPFAM" id="SSF53300">
    <property type="entry name" value="vWA-like"/>
    <property type="match status" value="1"/>
</dbReference>
<evidence type="ECO:0008006" key="6">
    <source>
        <dbReference type="Google" id="ProtNLM"/>
    </source>
</evidence>
<dbReference type="InterPro" id="IPR013694">
    <property type="entry name" value="VIT"/>
</dbReference>
<dbReference type="PANTHER" id="PTHR10338">
    <property type="entry name" value="INTER-ALPHA-TRYPSIN INHIBITOR HEAVY CHAIN FAMILY MEMBER"/>
    <property type="match status" value="1"/>
</dbReference>
<feature type="domain" description="VWFA" evidence="2">
    <location>
        <begin position="284"/>
        <end position="459"/>
    </location>
</feature>
<comment type="caution">
    <text evidence="4">The sequence shown here is derived from an EMBL/GenBank/DDBJ whole genome shotgun (WGS) entry which is preliminary data.</text>
</comment>
<dbReference type="InterPro" id="IPR050934">
    <property type="entry name" value="ITIH"/>
</dbReference>
<reference evidence="4 5" key="1">
    <citation type="journal article" date="2016" name="Nat. Commun.">
        <title>Thousands of microbial genomes shed light on interconnected biogeochemical processes in an aquifer system.</title>
        <authorList>
            <person name="Anantharaman K."/>
            <person name="Brown C.T."/>
            <person name="Hug L.A."/>
            <person name="Sharon I."/>
            <person name="Castelle C.J."/>
            <person name="Probst A.J."/>
            <person name="Thomas B.C."/>
            <person name="Singh A."/>
            <person name="Wilkins M.J."/>
            <person name="Karaoz U."/>
            <person name="Brodie E.L."/>
            <person name="Williams K.H."/>
            <person name="Hubbard S.S."/>
            <person name="Banfield J.F."/>
        </authorList>
    </citation>
    <scope>NUCLEOTIDE SEQUENCE [LARGE SCALE GENOMIC DNA]</scope>
</reference>
<evidence type="ECO:0000313" key="5">
    <source>
        <dbReference type="Proteomes" id="UP000178735"/>
    </source>
</evidence>
<proteinExistence type="predicted"/>
<keyword evidence="1" id="KW-0732">Signal</keyword>
<dbReference type="InterPro" id="IPR002035">
    <property type="entry name" value="VWF_A"/>
</dbReference>
<dbReference type="EMBL" id="MGFH01000025">
    <property type="protein sequence ID" value="OGM08098.1"/>
    <property type="molecule type" value="Genomic_DNA"/>
</dbReference>
<dbReference type="Pfam" id="PF08487">
    <property type="entry name" value="VIT"/>
    <property type="match status" value="1"/>
</dbReference>
<dbReference type="PANTHER" id="PTHR10338:SF108">
    <property type="entry name" value="INTER-ALPHA-TRYPSIN INHIBITOR HEAVY CHAIN H4-LIKE PROTEIN"/>
    <property type="match status" value="1"/>
</dbReference>
<dbReference type="PROSITE" id="PS50234">
    <property type="entry name" value="VWFA"/>
    <property type="match status" value="1"/>
</dbReference>
<feature type="domain" description="VIT" evidence="3">
    <location>
        <begin position="36"/>
        <end position="164"/>
    </location>
</feature>
<organism evidence="4 5">
    <name type="scientific">Candidatus Wallbacteria bacterium GWC2_49_35</name>
    <dbReference type="NCBI Taxonomy" id="1817813"/>
    <lineage>
        <taxon>Bacteria</taxon>
        <taxon>Candidatus Walliibacteriota</taxon>
    </lineage>
</organism>
<dbReference type="PROSITE" id="PS51468">
    <property type="entry name" value="VIT"/>
    <property type="match status" value="1"/>
</dbReference>
<name>A0A1F7X154_9BACT</name>
<evidence type="ECO:0000313" key="4">
    <source>
        <dbReference type="EMBL" id="OGM08098.1"/>
    </source>
</evidence>
<accession>A0A1F7X154</accession>
<evidence type="ECO:0000256" key="1">
    <source>
        <dbReference type="SAM" id="SignalP"/>
    </source>
</evidence>